<sequence length="121" mass="12950">MAFLPSWQMHPHRQGACPHPTQAAASRPGVLATVVLQLVAWTSRPGVTVGSGTSSSGSCGLTGRQRWQTSGFLITYVIVTLRHHCYKPSGRATRLYNSDYCTCVDAATHSGAVNAIKLVKP</sequence>
<reference evidence="1 2" key="1">
    <citation type="journal article" date="2020" name="Nature">
        <title>Six reference-quality genomes reveal evolution of bat adaptations.</title>
        <authorList>
            <person name="Jebb D."/>
            <person name="Huang Z."/>
            <person name="Pippel M."/>
            <person name="Hughes G.M."/>
            <person name="Lavrichenko K."/>
            <person name="Devanna P."/>
            <person name="Winkler S."/>
            <person name="Jermiin L.S."/>
            <person name="Skirmuntt E.C."/>
            <person name="Katzourakis A."/>
            <person name="Burkitt-Gray L."/>
            <person name="Ray D.A."/>
            <person name="Sullivan K.A.M."/>
            <person name="Roscito J.G."/>
            <person name="Kirilenko B.M."/>
            <person name="Davalos L.M."/>
            <person name="Corthals A.P."/>
            <person name="Power M.L."/>
            <person name="Jones G."/>
            <person name="Ransome R.D."/>
            <person name="Dechmann D.K.N."/>
            <person name="Locatelli A.G."/>
            <person name="Puechmaille S.J."/>
            <person name="Fedrigo O."/>
            <person name="Jarvis E.D."/>
            <person name="Hiller M."/>
            <person name="Vernes S.C."/>
            <person name="Myers E.W."/>
            <person name="Teeling E.C."/>
        </authorList>
    </citation>
    <scope>NUCLEOTIDE SEQUENCE [LARGE SCALE GENOMIC DNA]</scope>
    <source>
        <strain evidence="1">MRouAeg1</strain>
        <tissue evidence="1">Muscle</tissue>
    </source>
</reference>
<name>A0A7J8FJ98_ROUAE</name>
<dbReference type="EMBL" id="JACASE010000007">
    <property type="protein sequence ID" value="KAF6447833.1"/>
    <property type="molecule type" value="Genomic_DNA"/>
</dbReference>
<keyword evidence="2" id="KW-1185">Reference proteome</keyword>
<evidence type="ECO:0000313" key="1">
    <source>
        <dbReference type="EMBL" id="KAF6447833.1"/>
    </source>
</evidence>
<protein>
    <submittedName>
        <fullName evidence="1">Uncharacterized protein</fullName>
    </submittedName>
</protein>
<gene>
    <name evidence="1" type="ORF">HJG63_012167</name>
</gene>
<organism evidence="1 2">
    <name type="scientific">Rousettus aegyptiacus</name>
    <name type="common">Egyptian fruit bat</name>
    <name type="synonym">Pteropus aegyptiacus</name>
    <dbReference type="NCBI Taxonomy" id="9407"/>
    <lineage>
        <taxon>Eukaryota</taxon>
        <taxon>Metazoa</taxon>
        <taxon>Chordata</taxon>
        <taxon>Craniata</taxon>
        <taxon>Vertebrata</taxon>
        <taxon>Euteleostomi</taxon>
        <taxon>Mammalia</taxon>
        <taxon>Eutheria</taxon>
        <taxon>Laurasiatheria</taxon>
        <taxon>Chiroptera</taxon>
        <taxon>Yinpterochiroptera</taxon>
        <taxon>Pteropodoidea</taxon>
        <taxon>Pteropodidae</taxon>
        <taxon>Rousettinae</taxon>
        <taxon>Rousettus</taxon>
    </lineage>
</organism>
<comment type="caution">
    <text evidence="1">The sequence shown here is derived from an EMBL/GenBank/DDBJ whole genome shotgun (WGS) entry which is preliminary data.</text>
</comment>
<dbReference type="Proteomes" id="UP000593571">
    <property type="component" value="Unassembled WGS sequence"/>
</dbReference>
<proteinExistence type="predicted"/>
<dbReference type="AlphaFoldDB" id="A0A7J8FJ98"/>
<accession>A0A7J8FJ98</accession>
<evidence type="ECO:0000313" key="2">
    <source>
        <dbReference type="Proteomes" id="UP000593571"/>
    </source>
</evidence>